<evidence type="ECO:0000313" key="1">
    <source>
        <dbReference type="EMBL" id="OGM11159.1"/>
    </source>
</evidence>
<proteinExistence type="predicted"/>
<sequence length="111" mass="12433">MQEIDTGKKRQGLQEVREEIAQLIESGYCVSSILVKEVLVSYGLSPKTIVEISGSICGGGFEERMKVPVGVIKYKGVNVYYNSELDLNDDTDFETVKAEIDERRKKVKSVK</sequence>
<dbReference type="Proteomes" id="UP000177053">
    <property type="component" value="Unassembled WGS sequence"/>
</dbReference>
<organism evidence="1 2">
    <name type="scientific">Candidatus Woesebacteria bacterium RBG_16_34_12</name>
    <dbReference type="NCBI Taxonomy" id="1802480"/>
    <lineage>
        <taxon>Bacteria</taxon>
        <taxon>Candidatus Woeseibacteriota</taxon>
    </lineage>
</organism>
<dbReference type="EMBL" id="MGFS01000025">
    <property type="protein sequence ID" value="OGM11159.1"/>
    <property type="molecule type" value="Genomic_DNA"/>
</dbReference>
<accession>A0A1F7X8R8</accession>
<protein>
    <submittedName>
        <fullName evidence="1">Uncharacterized protein</fullName>
    </submittedName>
</protein>
<evidence type="ECO:0000313" key="2">
    <source>
        <dbReference type="Proteomes" id="UP000177053"/>
    </source>
</evidence>
<gene>
    <name evidence="1" type="ORF">A2Z22_01085</name>
</gene>
<reference evidence="1 2" key="1">
    <citation type="journal article" date="2016" name="Nat. Commun.">
        <title>Thousands of microbial genomes shed light on interconnected biogeochemical processes in an aquifer system.</title>
        <authorList>
            <person name="Anantharaman K."/>
            <person name="Brown C.T."/>
            <person name="Hug L.A."/>
            <person name="Sharon I."/>
            <person name="Castelle C.J."/>
            <person name="Probst A.J."/>
            <person name="Thomas B.C."/>
            <person name="Singh A."/>
            <person name="Wilkins M.J."/>
            <person name="Karaoz U."/>
            <person name="Brodie E.L."/>
            <person name="Williams K.H."/>
            <person name="Hubbard S.S."/>
            <person name="Banfield J.F."/>
        </authorList>
    </citation>
    <scope>NUCLEOTIDE SEQUENCE [LARGE SCALE GENOMIC DNA]</scope>
</reference>
<name>A0A1F7X8R8_9BACT</name>
<comment type="caution">
    <text evidence="1">The sequence shown here is derived from an EMBL/GenBank/DDBJ whole genome shotgun (WGS) entry which is preliminary data.</text>
</comment>
<dbReference type="AlphaFoldDB" id="A0A1F7X8R8"/>